<dbReference type="InterPro" id="IPR036249">
    <property type="entry name" value="Thioredoxin-like_sf"/>
</dbReference>
<dbReference type="InterPro" id="IPR036282">
    <property type="entry name" value="Glutathione-S-Trfase_C_sf"/>
</dbReference>
<dbReference type="PROSITE" id="PS50404">
    <property type="entry name" value="GST_NTER"/>
    <property type="match status" value="1"/>
</dbReference>
<dbReference type="SUPFAM" id="SSF52833">
    <property type="entry name" value="Thioredoxin-like"/>
    <property type="match status" value="1"/>
</dbReference>
<evidence type="ECO:0000313" key="3">
    <source>
        <dbReference type="EMBL" id="TCK51824.1"/>
    </source>
</evidence>
<dbReference type="Proteomes" id="UP000295565">
    <property type="component" value="Unassembled WGS sequence"/>
</dbReference>
<protein>
    <submittedName>
        <fullName evidence="3">Maleylacetoacetate isomerase</fullName>
    </submittedName>
</protein>
<dbReference type="CDD" id="cd00299">
    <property type="entry name" value="GST_C_family"/>
    <property type="match status" value="1"/>
</dbReference>
<dbReference type="Gene3D" id="3.40.30.10">
    <property type="entry name" value="Glutaredoxin"/>
    <property type="match status" value="1"/>
</dbReference>
<dbReference type="Gene3D" id="1.20.1050.10">
    <property type="match status" value="1"/>
</dbReference>
<dbReference type="SFLD" id="SFLDS00019">
    <property type="entry name" value="Glutathione_Transferase_(cytos"/>
    <property type="match status" value="1"/>
</dbReference>
<dbReference type="RefSeq" id="WP_131912741.1">
    <property type="nucleotide sequence ID" value="NZ_OU594967.1"/>
</dbReference>
<dbReference type="PANTHER" id="PTHR42673:SF21">
    <property type="entry name" value="GLUTATHIONE S-TRANSFERASE YFCF"/>
    <property type="match status" value="1"/>
</dbReference>
<dbReference type="SUPFAM" id="SSF47616">
    <property type="entry name" value="GST C-terminal domain-like"/>
    <property type="match status" value="1"/>
</dbReference>
<dbReference type="PROSITE" id="PS50405">
    <property type="entry name" value="GST_CTER"/>
    <property type="match status" value="1"/>
</dbReference>
<dbReference type="InterPro" id="IPR004045">
    <property type="entry name" value="Glutathione_S-Trfase_N"/>
</dbReference>
<dbReference type="GO" id="GO:0016034">
    <property type="term" value="F:maleylacetoacetate isomerase activity"/>
    <property type="evidence" value="ECO:0007669"/>
    <property type="project" value="TreeGrafter"/>
</dbReference>
<feature type="domain" description="GST C-terminal" evidence="2">
    <location>
        <begin position="84"/>
        <end position="199"/>
    </location>
</feature>
<sequence>MTITLYTATGSNSSQRVEWTLNYKKIGYRRVDVSSHELATSYRAINSFGYVPSLCVDECILSESMAIIEYLEERFPQLPLLGESLREKASIRRICEYVNATIHSAQNRTVLNFFRPDLDEQSKKQLRGDWITQCLQDLSSELCRQSGYALGGRFSLADIFVASIYKKALQHGCQNLPFYDEHLCYVRSDPDAKCAEPTI</sequence>
<evidence type="ECO:0000259" key="1">
    <source>
        <dbReference type="PROSITE" id="PS50404"/>
    </source>
</evidence>
<reference evidence="3 4" key="1">
    <citation type="submission" date="2019-03" db="EMBL/GenBank/DDBJ databases">
        <title>Genomic Encyclopedia of Type Strains, Phase IV (KMG-IV): sequencing the most valuable type-strain genomes for metagenomic binning, comparative biology and taxonomic classification.</title>
        <authorList>
            <person name="Goeker M."/>
        </authorList>
    </citation>
    <scope>NUCLEOTIDE SEQUENCE [LARGE SCALE GENOMIC DNA]</scope>
    <source>
        <strain evidence="3 4">DSM 18577</strain>
    </source>
</reference>
<comment type="caution">
    <text evidence="3">The sequence shown here is derived from an EMBL/GenBank/DDBJ whole genome shotgun (WGS) entry which is preliminary data.</text>
</comment>
<feature type="domain" description="GST N-terminal" evidence="1">
    <location>
        <begin position="1"/>
        <end position="79"/>
    </location>
</feature>
<organism evidence="3 4">
    <name type="scientific">Celerinatantimonas diazotrophica</name>
    <dbReference type="NCBI Taxonomy" id="412034"/>
    <lineage>
        <taxon>Bacteria</taxon>
        <taxon>Pseudomonadati</taxon>
        <taxon>Pseudomonadota</taxon>
        <taxon>Gammaproteobacteria</taxon>
        <taxon>Celerinatantimonadaceae</taxon>
        <taxon>Celerinatantimonas</taxon>
    </lineage>
</organism>
<evidence type="ECO:0000259" key="2">
    <source>
        <dbReference type="PROSITE" id="PS50405"/>
    </source>
</evidence>
<keyword evidence="3" id="KW-0413">Isomerase</keyword>
<accession>A0A4R1JL98</accession>
<gene>
    <name evidence="3" type="ORF">EV690_1905</name>
</gene>
<name>A0A4R1JL98_9GAMM</name>
<dbReference type="PANTHER" id="PTHR42673">
    <property type="entry name" value="MALEYLACETOACETATE ISOMERASE"/>
    <property type="match status" value="1"/>
</dbReference>
<dbReference type="InterPro" id="IPR010987">
    <property type="entry name" value="Glutathione-S-Trfase_C-like"/>
</dbReference>
<dbReference type="OrthoDB" id="509852at2"/>
<proteinExistence type="predicted"/>
<dbReference type="EMBL" id="SMGD01000013">
    <property type="protein sequence ID" value="TCK51824.1"/>
    <property type="molecule type" value="Genomic_DNA"/>
</dbReference>
<dbReference type="Pfam" id="PF13417">
    <property type="entry name" value="GST_N_3"/>
    <property type="match status" value="1"/>
</dbReference>
<dbReference type="InterPro" id="IPR040079">
    <property type="entry name" value="Glutathione_S-Trfase"/>
</dbReference>
<keyword evidence="4" id="KW-1185">Reference proteome</keyword>
<dbReference type="GO" id="GO:0006749">
    <property type="term" value="P:glutathione metabolic process"/>
    <property type="evidence" value="ECO:0007669"/>
    <property type="project" value="TreeGrafter"/>
</dbReference>
<dbReference type="SFLD" id="SFLDG00358">
    <property type="entry name" value="Main_(cytGST)"/>
    <property type="match status" value="1"/>
</dbReference>
<evidence type="ECO:0000313" key="4">
    <source>
        <dbReference type="Proteomes" id="UP000295565"/>
    </source>
</evidence>
<dbReference type="GO" id="GO:0006559">
    <property type="term" value="P:L-phenylalanine catabolic process"/>
    <property type="evidence" value="ECO:0007669"/>
    <property type="project" value="TreeGrafter"/>
</dbReference>
<dbReference type="GO" id="GO:0004364">
    <property type="term" value="F:glutathione transferase activity"/>
    <property type="evidence" value="ECO:0007669"/>
    <property type="project" value="TreeGrafter"/>
</dbReference>
<dbReference type="AlphaFoldDB" id="A0A4R1JL98"/>